<feature type="chain" id="PRO_5038526132" evidence="3">
    <location>
        <begin position="31"/>
        <end position="1251"/>
    </location>
</feature>
<reference evidence="4" key="2">
    <citation type="submission" date="2020-09" db="EMBL/GenBank/DDBJ databases">
        <authorList>
            <person name="Sun Q."/>
            <person name="Zhou Y."/>
        </authorList>
    </citation>
    <scope>NUCLEOTIDE SEQUENCE</scope>
    <source>
        <strain evidence="4">CGMCC 1.16548</strain>
    </source>
</reference>
<comment type="caution">
    <text evidence="4">The sequence shown here is derived from an EMBL/GenBank/DDBJ whole genome shotgun (WGS) entry which is preliminary data.</text>
</comment>
<gene>
    <name evidence="4" type="ORF">GCM10011600_20440</name>
</gene>
<keyword evidence="3" id="KW-0732">Signal</keyword>
<dbReference type="RefSeq" id="WP_191283373.1">
    <property type="nucleotide sequence ID" value="NZ_BNAI01000003.1"/>
</dbReference>
<sequence length="1251" mass="129085">MSRRRTLAGLTALTALTGTLVFAGAIAANADGGLEFAPALENLNTPWTNSGFEFSGTSTNGGDPTVTVWDDDGETQLCSAPVVANAWSCTTANPLPVGPHSYTATQAIPDLPPVQDVVAIYVIPSAPTYDNANPYVIDEDAEAFFSGDTSAPDSVIQVTVDGITPSCTTPNIPAPGDWSCSFSTAGVAPGEYTMRVRQTTGPYWSEASGPLIITDTVDFFITSPVTALAGSGFTISGTADSDDTSAIDVRLGTEVTGDLLCSATWEAGAWSCDASPLTPGDYALTAWQATRTSPTVPLSVLVPAPELDVPLNWTIDAGDDAAYSGLTTYPNVDVLIDVEGWGFCQTDGPFATPGTAWQCPISAPPVGSYAVSIRQFISGSPSQTLEGTLTVQPALQITVPGGDVVWTAGDFLAVSGTSPSNDQIDVSLDGDFGTPVCTIAAPVPTDWTCPGIAVDPGPHTLTASQYLQNDEVVAFDVLLPAPDLPGTFSFEPGTANATVAGTRAYDASTRVTVFEDYGEGVGPELATTTCPQGLAGTFTCVLDLSSLAVGTYIVRVEHFLPGQPEVLAEYSETYLSIESGDYTGPVLGCTFQPSGVTISAAAPTNIGIYTLVPSIDDAGWALAAQGYCGGSAGYRDDSVDLWDDTPLGGEGGAGCTTAGCVLTDLAPGIYEVYYSGAEGETEGTGSFDYLFRVPETPTAVAASAGNSVALSGAATAGDLVRVVGGSGATLCQTTANGAGAWACGFAASTETSARAISVDPQSGGLSAYSASHSIPVFVAPVTPPVTPVTPGPQLPTLVQWLLNFDGDLMNLKPGDTFSMTIEGMPAGWGIEVVIHSTPRSLGTAVATGGPQTLEFTVPDDIESGDHRIEVIATTPLGTSYYENVDARVIGGVDPVAEDEPEEATDGSTSTGSGGPGTGDRSNPAAPSALTDSIAPLAQIVDNPVTIAIAGGLALALLFLVALPTELLNSSLSSNSSRLGRVYGTVDRAMTRAQDWLIRFTRSRAIAAGLLVVLVAIIYGFVDPGFGFDIVSLRLVLSLGIAFFLLSFVASWISGLIIRRAWGAIGVVAMQPTIILFAVVGVIVARILEFSPGFLVGVAIGLELLQASKQVSARAVFVQIGVVTGLALAAWIVYSLFTPGNDFAGMLVEDTMVAVTAEGLTGALIAVFPLKFLDGRELWEVSKRLWVGAFLLVAVAFALLVLPTAIAGTDVADYGVWLLVFAVFGGLSLAVWLIFVRADKRAAVAEKEDVDA</sequence>
<feature type="signal peptide" evidence="3">
    <location>
        <begin position="1"/>
        <end position="30"/>
    </location>
</feature>
<dbReference type="AlphaFoldDB" id="A0A8J3GRM2"/>
<evidence type="ECO:0000256" key="3">
    <source>
        <dbReference type="SAM" id="SignalP"/>
    </source>
</evidence>
<feature type="transmembrane region" description="Helical" evidence="2">
    <location>
        <begin position="1089"/>
        <end position="1107"/>
    </location>
</feature>
<keyword evidence="2" id="KW-0472">Membrane</keyword>
<name>A0A8J3GRM2_9MICO</name>
<proteinExistence type="predicted"/>
<keyword evidence="2" id="KW-1133">Transmembrane helix</keyword>
<feature type="transmembrane region" description="Helical" evidence="2">
    <location>
        <begin position="1004"/>
        <end position="1021"/>
    </location>
</feature>
<evidence type="ECO:0000313" key="4">
    <source>
        <dbReference type="EMBL" id="GHF19348.1"/>
    </source>
</evidence>
<feature type="transmembrane region" description="Helical" evidence="2">
    <location>
        <begin position="1213"/>
        <end position="1234"/>
    </location>
</feature>
<organism evidence="4 5">
    <name type="scientific">Pseudolysinimonas yzui</name>
    <dbReference type="NCBI Taxonomy" id="2708254"/>
    <lineage>
        <taxon>Bacteria</taxon>
        <taxon>Bacillati</taxon>
        <taxon>Actinomycetota</taxon>
        <taxon>Actinomycetes</taxon>
        <taxon>Micrococcales</taxon>
        <taxon>Microbacteriaceae</taxon>
        <taxon>Pseudolysinimonas</taxon>
    </lineage>
</organism>
<reference evidence="4" key="1">
    <citation type="journal article" date="2014" name="Int. J. Syst. Evol. Microbiol.">
        <title>Complete genome sequence of Corynebacterium casei LMG S-19264T (=DSM 44701T), isolated from a smear-ripened cheese.</title>
        <authorList>
            <consortium name="US DOE Joint Genome Institute (JGI-PGF)"/>
            <person name="Walter F."/>
            <person name="Albersmeier A."/>
            <person name="Kalinowski J."/>
            <person name="Ruckert C."/>
        </authorList>
    </citation>
    <scope>NUCLEOTIDE SEQUENCE</scope>
    <source>
        <strain evidence="4">CGMCC 1.16548</strain>
    </source>
</reference>
<protein>
    <submittedName>
        <fullName evidence="4">Uncharacterized protein</fullName>
    </submittedName>
</protein>
<feature type="transmembrane region" description="Helical" evidence="2">
    <location>
        <begin position="1184"/>
        <end position="1207"/>
    </location>
</feature>
<evidence type="ECO:0000256" key="2">
    <source>
        <dbReference type="SAM" id="Phobius"/>
    </source>
</evidence>
<feature type="transmembrane region" description="Helical" evidence="2">
    <location>
        <begin position="1033"/>
        <end position="1053"/>
    </location>
</feature>
<feature type="transmembrane region" description="Helical" evidence="2">
    <location>
        <begin position="1114"/>
        <end position="1136"/>
    </location>
</feature>
<keyword evidence="5" id="KW-1185">Reference proteome</keyword>
<evidence type="ECO:0000256" key="1">
    <source>
        <dbReference type="SAM" id="MobiDB-lite"/>
    </source>
</evidence>
<dbReference type="EMBL" id="BNAI01000003">
    <property type="protein sequence ID" value="GHF19348.1"/>
    <property type="molecule type" value="Genomic_DNA"/>
</dbReference>
<accession>A0A8J3GRM2</accession>
<feature type="transmembrane region" description="Helical" evidence="2">
    <location>
        <begin position="1060"/>
        <end position="1083"/>
    </location>
</feature>
<keyword evidence="2" id="KW-0812">Transmembrane</keyword>
<dbReference type="GO" id="GO:0005975">
    <property type="term" value="P:carbohydrate metabolic process"/>
    <property type="evidence" value="ECO:0007669"/>
    <property type="project" value="UniProtKB-ARBA"/>
</dbReference>
<feature type="region of interest" description="Disordered" evidence="1">
    <location>
        <begin position="896"/>
        <end position="927"/>
    </location>
</feature>
<evidence type="ECO:0000313" key="5">
    <source>
        <dbReference type="Proteomes" id="UP000617531"/>
    </source>
</evidence>
<feature type="transmembrane region" description="Helical" evidence="2">
    <location>
        <begin position="944"/>
        <end position="967"/>
    </location>
</feature>
<dbReference type="Gene3D" id="2.60.40.10">
    <property type="entry name" value="Immunoglobulins"/>
    <property type="match status" value="1"/>
</dbReference>
<dbReference type="Proteomes" id="UP000617531">
    <property type="component" value="Unassembled WGS sequence"/>
</dbReference>
<dbReference type="InterPro" id="IPR013783">
    <property type="entry name" value="Ig-like_fold"/>
</dbReference>
<feature type="transmembrane region" description="Helical" evidence="2">
    <location>
        <begin position="1151"/>
        <end position="1172"/>
    </location>
</feature>